<feature type="compositionally biased region" description="Basic and acidic residues" evidence="11">
    <location>
        <begin position="1"/>
        <end position="16"/>
    </location>
</feature>
<keyword evidence="4" id="KW-1003">Cell membrane</keyword>
<feature type="transmembrane region" description="Helical" evidence="12">
    <location>
        <begin position="119"/>
        <end position="139"/>
    </location>
</feature>
<evidence type="ECO:0000256" key="10">
    <source>
        <dbReference type="ARBA" id="ARBA00071366"/>
    </source>
</evidence>
<dbReference type="SUPFAM" id="SSF81345">
    <property type="entry name" value="ABC transporter involved in vitamin B12 uptake, BtuC"/>
    <property type="match status" value="1"/>
</dbReference>
<dbReference type="Pfam" id="PF01032">
    <property type="entry name" value="FecCD"/>
    <property type="match status" value="1"/>
</dbReference>
<comment type="similarity">
    <text evidence="2">Belongs to the binding-protein-dependent transport system permease family. FecCD subfamily.</text>
</comment>
<comment type="caution">
    <text evidence="13">The sequence shown here is derived from an EMBL/GenBank/DDBJ whole genome shotgun (WGS) entry which is preliminary data.</text>
</comment>
<dbReference type="Gene3D" id="1.10.3470.10">
    <property type="entry name" value="ABC transporter involved in vitamin B12 uptake, BtuC"/>
    <property type="match status" value="1"/>
</dbReference>
<sequence>MTEEERASEDGDRSLADRTTPWRARETGAGGGLTGRLVRRFAWLDAPLFALILGSTAVVVVGGLVQVSMGSYEMTIGQAWAAVFNPNVLFDPQAWDAFLLGEAVPEMRTESLIVWNIRLPRVLVAVLVGMNLAVSGAIFQAVTRNELASPFILGVSSGAGLAILLTLVAFAGVTLVVPLVVTEITLGLSALLPVIAAIGGIAAFLLVYAIAWKNGTSPVRLVLAGVIVSTVFGSLQTAMFFFADNIGVVQSAIQWTTGSLTGVDWEQVRIAIPWTVFGLALAILSDRQLNVLLLGESTAKSLGMRVERARFGLSAVAVLLAAASIAVAGIVSFVGLIVPHVVRNVVGSDYRKLLIGCLFAGPALMVAADVGARLALRPTQIPVGIVTGLVGGPYFLYLMRRQENLGEI</sequence>
<dbReference type="InterPro" id="IPR037294">
    <property type="entry name" value="ABC_BtuC-like"/>
</dbReference>
<dbReference type="EMBL" id="RDFA01000004">
    <property type="protein sequence ID" value="RXK48596.1"/>
    <property type="molecule type" value="Genomic_DNA"/>
</dbReference>
<evidence type="ECO:0000313" key="14">
    <source>
        <dbReference type="Proteomes" id="UP000289691"/>
    </source>
</evidence>
<keyword evidence="3" id="KW-0813">Transport</keyword>
<evidence type="ECO:0000256" key="7">
    <source>
        <dbReference type="ARBA" id="ARBA00023136"/>
    </source>
</evidence>
<evidence type="ECO:0000256" key="2">
    <source>
        <dbReference type="ARBA" id="ARBA00007935"/>
    </source>
</evidence>
<name>A0A498KZH9_9EURY</name>
<feature type="transmembrane region" description="Helical" evidence="12">
    <location>
        <begin position="221"/>
        <end position="243"/>
    </location>
</feature>
<accession>A0A498KZH9</accession>
<feature type="transmembrane region" description="Helical" evidence="12">
    <location>
        <begin position="46"/>
        <end position="65"/>
    </location>
</feature>
<comment type="function">
    <text evidence="8">Required for corrinoid utilization. Probably part of the ABC transporter complex BtuCDF involved in cobalamin (vitamin B12) import. Probably involved in the translocation of the substrate across the membrane.</text>
</comment>
<feature type="transmembrane region" description="Helical" evidence="12">
    <location>
        <begin position="151"/>
        <end position="180"/>
    </location>
</feature>
<dbReference type="InterPro" id="IPR000522">
    <property type="entry name" value="ABC_transptr_permease_BtuC"/>
</dbReference>
<evidence type="ECO:0000256" key="8">
    <source>
        <dbReference type="ARBA" id="ARBA00053891"/>
    </source>
</evidence>
<organism evidence="13 14">
    <name type="scientific">Halorientalis pallida</name>
    <dbReference type="NCBI Taxonomy" id="2479928"/>
    <lineage>
        <taxon>Archaea</taxon>
        <taxon>Methanobacteriati</taxon>
        <taxon>Methanobacteriota</taxon>
        <taxon>Stenosarchaea group</taxon>
        <taxon>Halobacteria</taxon>
        <taxon>Halobacteriales</taxon>
        <taxon>Haloarculaceae</taxon>
        <taxon>Halorientalis</taxon>
    </lineage>
</organism>
<feature type="transmembrane region" description="Helical" evidence="12">
    <location>
        <begin position="186"/>
        <end position="209"/>
    </location>
</feature>
<keyword evidence="14" id="KW-1185">Reference proteome</keyword>
<comment type="subcellular location">
    <subcellularLocation>
        <location evidence="1">Cell membrane</location>
        <topology evidence="1">Multi-pass membrane protein</topology>
    </subcellularLocation>
</comment>
<keyword evidence="6 12" id="KW-1133">Transmembrane helix</keyword>
<proteinExistence type="inferred from homology"/>
<gene>
    <name evidence="13" type="ORF">EAF64_13045</name>
</gene>
<evidence type="ECO:0000256" key="9">
    <source>
        <dbReference type="ARBA" id="ARBA00064420"/>
    </source>
</evidence>
<feature type="region of interest" description="Disordered" evidence="11">
    <location>
        <begin position="1"/>
        <end position="30"/>
    </location>
</feature>
<evidence type="ECO:0000256" key="4">
    <source>
        <dbReference type="ARBA" id="ARBA00022475"/>
    </source>
</evidence>
<dbReference type="CDD" id="cd06550">
    <property type="entry name" value="TM_ABC_iron-siderophores_like"/>
    <property type="match status" value="1"/>
</dbReference>
<reference evidence="13 14" key="1">
    <citation type="submission" date="2019-01" db="EMBL/GenBank/DDBJ databases">
        <title>Halorientalis sp. F13-25 a new haloarchaeum isolated from hypersaline water.</title>
        <authorList>
            <person name="Ana D.-V."/>
            <person name="Cristina S.-P."/>
            <person name="Antonio V."/>
        </authorList>
    </citation>
    <scope>NUCLEOTIDE SEQUENCE [LARGE SCALE GENOMIC DNA]</scope>
    <source>
        <strain evidence="13 14">F13-25</strain>
    </source>
</reference>
<feature type="transmembrane region" description="Helical" evidence="12">
    <location>
        <begin position="311"/>
        <end position="341"/>
    </location>
</feature>
<evidence type="ECO:0000256" key="5">
    <source>
        <dbReference type="ARBA" id="ARBA00022692"/>
    </source>
</evidence>
<evidence type="ECO:0000256" key="1">
    <source>
        <dbReference type="ARBA" id="ARBA00004651"/>
    </source>
</evidence>
<dbReference type="RefSeq" id="WP_129069433.1">
    <property type="nucleotide sequence ID" value="NZ_RDFA01000004.1"/>
</dbReference>
<feature type="transmembrane region" description="Helical" evidence="12">
    <location>
        <begin position="381"/>
        <end position="399"/>
    </location>
</feature>
<dbReference type="Proteomes" id="UP000289691">
    <property type="component" value="Unassembled WGS sequence"/>
</dbReference>
<protein>
    <recommendedName>
        <fullName evidence="10">Cobalamin import system permease protein BtuC</fullName>
    </recommendedName>
</protein>
<keyword evidence="7 12" id="KW-0472">Membrane</keyword>
<dbReference type="GO" id="GO:0022857">
    <property type="term" value="F:transmembrane transporter activity"/>
    <property type="evidence" value="ECO:0007669"/>
    <property type="project" value="InterPro"/>
</dbReference>
<dbReference type="OrthoDB" id="27848at2157"/>
<comment type="subunit">
    <text evidence="9">The complex is composed of two ATP-binding proteins (BtuD), two transmembrane proteins (BtuC) and a solute-binding protein (BtuF).</text>
</comment>
<evidence type="ECO:0000313" key="13">
    <source>
        <dbReference type="EMBL" id="RXK48596.1"/>
    </source>
</evidence>
<evidence type="ECO:0000256" key="3">
    <source>
        <dbReference type="ARBA" id="ARBA00022448"/>
    </source>
</evidence>
<dbReference type="PANTHER" id="PTHR30472:SF25">
    <property type="entry name" value="ABC TRANSPORTER PERMEASE PROTEIN MJ0876-RELATED"/>
    <property type="match status" value="1"/>
</dbReference>
<dbReference type="AlphaFoldDB" id="A0A498KZH9"/>
<evidence type="ECO:0000256" key="11">
    <source>
        <dbReference type="SAM" id="MobiDB-lite"/>
    </source>
</evidence>
<keyword evidence="5 12" id="KW-0812">Transmembrane</keyword>
<evidence type="ECO:0000256" key="6">
    <source>
        <dbReference type="ARBA" id="ARBA00022989"/>
    </source>
</evidence>
<dbReference type="FunFam" id="1.10.3470.10:FF:000001">
    <property type="entry name" value="Vitamin B12 ABC transporter permease BtuC"/>
    <property type="match status" value="1"/>
</dbReference>
<feature type="transmembrane region" description="Helical" evidence="12">
    <location>
        <begin position="353"/>
        <end position="375"/>
    </location>
</feature>
<dbReference type="PANTHER" id="PTHR30472">
    <property type="entry name" value="FERRIC ENTEROBACTIN TRANSPORT SYSTEM PERMEASE PROTEIN"/>
    <property type="match status" value="1"/>
</dbReference>
<dbReference type="GO" id="GO:0005886">
    <property type="term" value="C:plasma membrane"/>
    <property type="evidence" value="ECO:0007669"/>
    <property type="project" value="UniProtKB-SubCell"/>
</dbReference>
<evidence type="ECO:0000256" key="12">
    <source>
        <dbReference type="SAM" id="Phobius"/>
    </source>
</evidence>